<gene>
    <name evidence="2" type="ORF">J1N35_041907</name>
</gene>
<dbReference type="OrthoDB" id="993965at2759"/>
<proteinExistence type="predicted"/>
<evidence type="ECO:0000313" key="2">
    <source>
        <dbReference type="EMBL" id="KAH1040164.1"/>
    </source>
</evidence>
<feature type="region of interest" description="Disordered" evidence="1">
    <location>
        <begin position="131"/>
        <end position="150"/>
    </location>
</feature>
<feature type="compositionally biased region" description="Basic and acidic residues" evidence="1">
    <location>
        <begin position="134"/>
        <end position="150"/>
    </location>
</feature>
<comment type="caution">
    <text evidence="2">The sequence shown here is derived from an EMBL/GenBank/DDBJ whole genome shotgun (WGS) entry which is preliminary data.</text>
</comment>
<evidence type="ECO:0008006" key="4">
    <source>
        <dbReference type="Google" id="ProtNLM"/>
    </source>
</evidence>
<evidence type="ECO:0000256" key="1">
    <source>
        <dbReference type="SAM" id="MobiDB-lite"/>
    </source>
</evidence>
<name>A0A9D3UGS0_9ROSI</name>
<accession>A0A9D3UGS0</accession>
<reference evidence="2 3" key="1">
    <citation type="journal article" date="2021" name="Plant Biotechnol. J.">
        <title>Multi-omics assisted identification of the key and species-specific regulatory components of drought-tolerant mechanisms in Gossypium stocksii.</title>
        <authorList>
            <person name="Yu D."/>
            <person name="Ke L."/>
            <person name="Zhang D."/>
            <person name="Wu Y."/>
            <person name="Sun Y."/>
            <person name="Mei J."/>
            <person name="Sun J."/>
            <person name="Sun Y."/>
        </authorList>
    </citation>
    <scope>NUCLEOTIDE SEQUENCE [LARGE SCALE GENOMIC DNA]</scope>
    <source>
        <strain evidence="3">cv. E1</strain>
        <tissue evidence="2">Leaf</tissue>
    </source>
</reference>
<dbReference type="AlphaFoldDB" id="A0A9D3UGS0"/>
<sequence>MENTVVVKLLGWNIGYGALHTRILSLWKPFQPFRLMDIENGLSGFLYKKRILEEVGSLIGKVMKLDLRTDSGARGQFARMAVSINMDKPLTLQVLINGRIQRVKFEALPTVCFSCGKYGYLKISCPSSINRSMPGDKEDSPTTVNKEKSPMTENDAFGLWMVAQRKSRRNQSDKRNQHARILEENLAGSRFIALTPEDKQLTDS</sequence>
<keyword evidence="3" id="KW-1185">Reference proteome</keyword>
<dbReference type="PANTHER" id="PTHR31286:SF173">
    <property type="entry name" value="DUF4283 DOMAIN-CONTAINING PROTEIN"/>
    <property type="match status" value="1"/>
</dbReference>
<organism evidence="2 3">
    <name type="scientific">Gossypium stocksii</name>
    <dbReference type="NCBI Taxonomy" id="47602"/>
    <lineage>
        <taxon>Eukaryota</taxon>
        <taxon>Viridiplantae</taxon>
        <taxon>Streptophyta</taxon>
        <taxon>Embryophyta</taxon>
        <taxon>Tracheophyta</taxon>
        <taxon>Spermatophyta</taxon>
        <taxon>Magnoliopsida</taxon>
        <taxon>eudicotyledons</taxon>
        <taxon>Gunneridae</taxon>
        <taxon>Pentapetalae</taxon>
        <taxon>rosids</taxon>
        <taxon>malvids</taxon>
        <taxon>Malvales</taxon>
        <taxon>Malvaceae</taxon>
        <taxon>Malvoideae</taxon>
        <taxon>Gossypium</taxon>
    </lineage>
</organism>
<dbReference type="InterPro" id="IPR040256">
    <property type="entry name" value="At4g02000-like"/>
</dbReference>
<protein>
    <recommendedName>
        <fullName evidence="4">CCHC-type domain-containing protein</fullName>
    </recommendedName>
</protein>
<dbReference type="EMBL" id="JAIQCV010000012">
    <property type="protein sequence ID" value="KAH1040164.1"/>
    <property type="molecule type" value="Genomic_DNA"/>
</dbReference>
<dbReference type="Proteomes" id="UP000828251">
    <property type="component" value="Unassembled WGS sequence"/>
</dbReference>
<evidence type="ECO:0000313" key="3">
    <source>
        <dbReference type="Proteomes" id="UP000828251"/>
    </source>
</evidence>
<dbReference type="PANTHER" id="PTHR31286">
    <property type="entry name" value="GLYCINE-RICH CELL WALL STRUCTURAL PROTEIN 1.8-LIKE"/>
    <property type="match status" value="1"/>
</dbReference>